<evidence type="ECO:0000256" key="3">
    <source>
        <dbReference type="ARBA" id="ARBA00007353"/>
    </source>
</evidence>
<gene>
    <name evidence="12" type="ORF">PATL70BA_0070</name>
</gene>
<dbReference type="KEGG" id="cbar:PATL70BA_0070"/>
<dbReference type="GO" id="GO:0005507">
    <property type="term" value="F:copper ion binding"/>
    <property type="evidence" value="ECO:0007669"/>
    <property type="project" value="TreeGrafter"/>
</dbReference>
<evidence type="ECO:0000256" key="1">
    <source>
        <dbReference type="ARBA" id="ARBA00000553"/>
    </source>
</evidence>
<evidence type="ECO:0000256" key="11">
    <source>
        <dbReference type="RuleBase" id="RU361274"/>
    </source>
</evidence>
<dbReference type="InterPro" id="IPR038371">
    <property type="entry name" value="Cu_polyphenol_OxRdtase_sf"/>
</dbReference>
<dbReference type="InterPro" id="IPR011324">
    <property type="entry name" value="Cytotoxic_necrot_fac-like_cat"/>
</dbReference>
<reference evidence="12 13" key="1">
    <citation type="submission" date="2018-09" db="EMBL/GenBank/DDBJ databases">
        <authorList>
            <person name="Postec A."/>
        </authorList>
    </citation>
    <scope>NUCLEOTIDE SEQUENCE [LARGE SCALE GENOMIC DNA]</scope>
    <source>
        <strain evidence="12">70B-A</strain>
    </source>
</reference>
<evidence type="ECO:0000256" key="10">
    <source>
        <dbReference type="ARBA" id="ARBA00049893"/>
    </source>
</evidence>
<evidence type="ECO:0000256" key="4">
    <source>
        <dbReference type="ARBA" id="ARBA00022679"/>
    </source>
</evidence>
<organism evidence="12 13">
    <name type="scientific">Petrocella atlantisensis</name>
    <dbReference type="NCBI Taxonomy" id="2173034"/>
    <lineage>
        <taxon>Bacteria</taxon>
        <taxon>Bacillati</taxon>
        <taxon>Bacillota</taxon>
        <taxon>Clostridia</taxon>
        <taxon>Lachnospirales</taxon>
        <taxon>Vallitaleaceae</taxon>
        <taxon>Petrocella</taxon>
    </lineage>
</organism>
<dbReference type="GO" id="GO:0017061">
    <property type="term" value="F:S-methyl-5-thioadenosine phosphorylase activity"/>
    <property type="evidence" value="ECO:0007669"/>
    <property type="project" value="UniProtKB-EC"/>
</dbReference>
<dbReference type="Proteomes" id="UP000279029">
    <property type="component" value="Chromosome"/>
</dbReference>
<comment type="catalytic activity">
    <reaction evidence="10">
        <text>S-methyl-5'-thioadenosine + phosphate = 5-(methylsulfanyl)-alpha-D-ribose 1-phosphate + adenine</text>
        <dbReference type="Rhea" id="RHEA:11852"/>
        <dbReference type="ChEBI" id="CHEBI:16708"/>
        <dbReference type="ChEBI" id="CHEBI:17509"/>
        <dbReference type="ChEBI" id="CHEBI:43474"/>
        <dbReference type="ChEBI" id="CHEBI:58533"/>
        <dbReference type="EC" id="2.4.2.28"/>
    </reaction>
    <physiologicalReaction direction="left-to-right" evidence="10">
        <dbReference type="Rhea" id="RHEA:11853"/>
    </physiologicalReaction>
</comment>
<dbReference type="AlphaFoldDB" id="A0A3P7PA72"/>
<comment type="function">
    <text evidence="2">Purine nucleoside enzyme that catalyzes the phosphorolysis of adenosine and inosine nucleosides, yielding D-ribose 1-phosphate and the respective free bases, adenine and hypoxanthine. Also catalyzes the phosphorolysis of S-methyl-5'-thioadenosine into adenine and S-methyl-5-thio-alpha-D-ribose 1-phosphate. Also has adenosine deaminase activity.</text>
</comment>
<evidence type="ECO:0000256" key="5">
    <source>
        <dbReference type="ARBA" id="ARBA00022723"/>
    </source>
</evidence>
<sequence length="280" mass="31270">MLRSEHMIIENQKEVMVVKLPHFETTGLVNHGFSTKYGGISKGVYESMNLGKNRGDSPYNVEENFNRFCDAIGVPTDTLVFSDQVHDAHVRVVQKEDKGKGFYRTSDIIGVDGLVTNQVGVTLTTFYADCVPLFFLDPIKKAIGLSHAGWRGTVKAIGPKTVELMRQTFGSNPKDIMVGIGPSIGACCYEVSTDVIKEFENNLNHDIIVRIVSRINDEHYKLDLWEANRLLLLDAGIDNKNMVVTDLCTKCHNAYFYSHRFMGNQRGSLAAMIALKTTTE</sequence>
<accession>A0A3P7PA72</accession>
<keyword evidence="13" id="KW-1185">Reference proteome</keyword>
<dbReference type="SUPFAM" id="SSF64438">
    <property type="entry name" value="CNF1/YfiH-like putative cysteine hydrolases"/>
    <property type="match status" value="1"/>
</dbReference>
<evidence type="ECO:0000313" key="12">
    <source>
        <dbReference type="EMBL" id="VDN45908.1"/>
    </source>
</evidence>
<evidence type="ECO:0000256" key="2">
    <source>
        <dbReference type="ARBA" id="ARBA00003215"/>
    </source>
</evidence>
<keyword evidence="5" id="KW-0479">Metal-binding</keyword>
<evidence type="ECO:0000256" key="9">
    <source>
        <dbReference type="ARBA" id="ARBA00048968"/>
    </source>
</evidence>
<dbReference type="GO" id="GO:0016787">
    <property type="term" value="F:hydrolase activity"/>
    <property type="evidence" value="ECO:0007669"/>
    <property type="project" value="UniProtKB-KW"/>
</dbReference>
<dbReference type="EMBL" id="LR130778">
    <property type="protein sequence ID" value="VDN45908.1"/>
    <property type="molecule type" value="Genomic_DNA"/>
</dbReference>
<dbReference type="PANTHER" id="PTHR30616">
    <property type="entry name" value="UNCHARACTERIZED PROTEIN YFIH"/>
    <property type="match status" value="1"/>
</dbReference>
<keyword evidence="7" id="KW-0862">Zinc</keyword>
<dbReference type="InterPro" id="IPR003730">
    <property type="entry name" value="Cu_polyphenol_OxRdtase"/>
</dbReference>
<comment type="catalytic activity">
    <reaction evidence="8">
        <text>adenosine + H2O + H(+) = inosine + NH4(+)</text>
        <dbReference type="Rhea" id="RHEA:24408"/>
        <dbReference type="ChEBI" id="CHEBI:15377"/>
        <dbReference type="ChEBI" id="CHEBI:15378"/>
        <dbReference type="ChEBI" id="CHEBI:16335"/>
        <dbReference type="ChEBI" id="CHEBI:17596"/>
        <dbReference type="ChEBI" id="CHEBI:28938"/>
        <dbReference type="EC" id="3.5.4.4"/>
    </reaction>
    <physiologicalReaction direction="left-to-right" evidence="8">
        <dbReference type="Rhea" id="RHEA:24409"/>
    </physiologicalReaction>
</comment>
<proteinExistence type="inferred from homology"/>
<name>A0A3P7PA72_9FIRM</name>
<dbReference type="PANTHER" id="PTHR30616:SF2">
    <property type="entry name" value="PURINE NUCLEOSIDE PHOSPHORYLASE LACC1"/>
    <property type="match status" value="1"/>
</dbReference>
<dbReference type="NCBIfam" id="TIGR00726">
    <property type="entry name" value="peptidoglycan editing factor PgeF"/>
    <property type="match status" value="1"/>
</dbReference>
<dbReference type="Pfam" id="PF02578">
    <property type="entry name" value="Cu-oxidase_4"/>
    <property type="match status" value="1"/>
</dbReference>
<comment type="similarity">
    <text evidence="3 11">Belongs to the purine nucleoside phosphorylase YfiH/LACC1 family.</text>
</comment>
<evidence type="ECO:0000313" key="13">
    <source>
        <dbReference type="Proteomes" id="UP000279029"/>
    </source>
</evidence>
<dbReference type="OrthoDB" id="4279at2"/>
<dbReference type="CDD" id="cd16833">
    <property type="entry name" value="YfiH"/>
    <property type="match status" value="1"/>
</dbReference>
<keyword evidence="4" id="KW-0808">Transferase</keyword>
<evidence type="ECO:0000256" key="7">
    <source>
        <dbReference type="ARBA" id="ARBA00022833"/>
    </source>
</evidence>
<keyword evidence="6" id="KW-0378">Hydrolase</keyword>
<evidence type="ECO:0000256" key="6">
    <source>
        <dbReference type="ARBA" id="ARBA00022801"/>
    </source>
</evidence>
<protein>
    <recommendedName>
        <fullName evidence="11">Purine nucleoside phosphorylase</fullName>
    </recommendedName>
</protein>
<comment type="catalytic activity">
    <reaction evidence="9">
        <text>adenosine + phosphate = alpha-D-ribose 1-phosphate + adenine</text>
        <dbReference type="Rhea" id="RHEA:27642"/>
        <dbReference type="ChEBI" id="CHEBI:16335"/>
        <dbReference type="ChEBI" id="CHEBI:16708"/>
        <dbReference type="ChEBI" id="CHEBI:43474"/>
        <dbReference type="ChEBI" id="CHEBI:57720"/>
        <dbReference type="EC" id="2.4.2.1"/>
    </reaction>
    <physiologicalReaction direction="left-to-right" evidence="9">
        <dbReference type="Rhea" id="RHEA:27643"/>
    </physiologicalReaction>
</comment>
<comment type="catalytic activity">
    <reaction evidence="1">
        <text>inosine + phosphate = alpha-D-ribose 1-phosphate + hypoxanthine</text>
        <dbReference type="Rhea" id="RHEA:27646"/>
        <dbReference type="ChEBI" id="CHEBI:17368"/>
        <dbReference type="ChEBI" id="CHEBI:17596"/>
        <dbReference type="ChEBI" id="CHEBI:43474"/>
        <dbReference type="ChEBI" id="CHEBI:57720"/>
        <dbReference type="EC" id="2.4.2.1"/>
    </reaction>
    <physiologicalReaction direction="left-to-right" evidence="1">
        <dbReference type="Rhea" id="RHEA:27647"/>
    </physiologicalReaction>
</comment>
<evidence type="ECO:0000256" key="8">
    <source>
        <dbReference type="ARBA" id="ARBA00047989"/>
    </source>
</evidence>
<dbReference type="Gene3D" id="3.60.140.10">
    <property type="entry name" value="CNF1/YfiH-like putative cysteine hydrolases"/>
    <property type="match status" value="1"/>
</dbReference>